<keyword evidence="1" id="KW-1133">Transmembrane helix</keyword>
<evidence type="ECO:0000313" key="3">
    <source>
        <dbReference type="Proteomes" id="UP000031036"/>
    </source>
</evidence>
<sequence length="106" mass="12427">MNTIVIMKGTCATCTNISEYFHHADCHQELYLPTVIEIREPLPHAVNCCLLDSNILYAVIFFSIFFHTILFSIYRTWIIRFDMIKVLDHRLFDSESFQAYSTVKIS</sequence>
<dbReference type="EMBL" id="JPKZ01002429">
    <property type="protein sequence ID" value="KHN76825.1"/>
    <property type="molecule type" value="Genomic_DNA"/>
</dbReference>
<gene>
    <name evidence="2" type="ORF">Tcan_00877</name>
</gene>
<dbReference type="AlphaFoldDB" id="A0A0B2V778"/>
<protein>
    <submittedName>
        <fullName evidence="2">Uncharacterized protein</fullName>
    </submittedName>
</protein>
<organism evidence="2 3">
    <name type="scientific">Toxocara canis</name>
    <name type="common">Canine roundworm</name>
    <dbReference type="NCBI Taxonomy" id="6265"/>
    <lineage>
        <taxon>Eukaryota</taxon>
        <taxon>Metazoa</taxon>
        <taxon>Ecdysozoa</taxon>
        <taxon>Nematoda</taxon>
        <taxon>Chromadorea</taxon>
        <taxon>Rhabditida</taxon>
        <taxon>Spirurina</taxon>
        <taxon>Ascaridomorpha</taxon>
        <taxon>Ascaridoidea</taxon>
        <taxon>Toxocaridae</taxon>
        <taxon>Toxocara</taxon>
    </lineage>
</organism>
<name>A0A0B2V778_TOXCA</name>
<feature type="transmembrane region" description="Helical" evidence="1">
    <location>
        <begin position="55"/>
        <end position="74"/>
    </location>
</feature>
<comment type="caution">
    <text evidence="2">The sequence shown here is derived from an EMBL/GenBank/DDBJ whole genome shotgun (WGS) entry which is preliminary data.</text>
</comment>
<proteinExistence type="predicted"/>
<keyword evidence="3" id="KW-1185">Reference proteome</keyword>
<keyword evidence="1" id="KW-0812">Transmembrane</keyword>
<accession>A0A0B2V778</accession>
<dbReference type="Proteomes" id="UP000031036">
    <property type="component" value="Unassembled WGS sequence"/>
</dbReference>
<reference evidence="2 3" key="1">
    <citation type="submission" date="2014-11" db="EMBL/GenBank/DDBJ databases">
        <title>Genetic blueprint of the zoonotic pathogen Toxocara canis.</title>
        <authorList>
            <person name="Zhu X.-Q."/>
            <person name="Korhonen P.K."/>
            <person name="Cai H."/>
            <person name="Young N.D."/>
            <person name="Nejsum P."/>
            <person name="von Samson-Himmelstjerna G."/>
            <person name="Boag P.R."/>
            <person name="Tan P."/>
            <person name="Li Q."/>
            <person name="Min J."/>
            <person name="Yang Y."/>
            <person name="Wang X."/>
            <person name="Fang X."/>
            <person name="Hall R.S."/>
            <person name="Hofmann A."/>
            <person name="Sternberg P.W."/>
            <person name="Jex A.R."/>
            <person name="Gasser R.B."/>
        </authorList>
    </citation>
    <scope>NUCLEOTIDE SEQUENCE [LARGE SCALE GENOMIC DNA]</scope>
    <source>
        <strain evidence="2">PN_DK_2014</strain>
    </source>
</reference>
<feature type="non-terminal residue" evidence="2">
    <location>
        <position position="106"/>
    </location>
</feature>
<keyword evidence="1" id="KW-0472">Membrane</keyword>
<evidence type="ECO:0000313" key="2">
    <source>
        <dbReference type="EMBL" id="KHN76825.1"/>
    </source>
</evidence>
<evidence type="ECO:0000256" key="1">
    <source>
        <dbReference type="SAM" id="Phobius"/>
    </source>
</evidence>